<reference evidence="1 2" key="1">
    <citation type="submission" date="2017-06" db="EMBL/GenBank/DDBJ databases">
        <title>Genome sequencing of cyanobaciteial culture collection at National Institute for Environmental Studies (NIES).</title>
        <authorList>
            <person name="Hirose Y."/>
            <person name="Shimura Y."/>
            <person name="Fujisawa T."/>
            <person name="Nakamura Y."/>
            <person name="Kawachi M."/>
        </authorList>
    </citation>
    <scope>NUCLEOTIDE SEQUENCE [LARGE SCALE GENOMIC DNA]</scope>
    <source>
        <strain evidence="1 2">NIES-267</strain>
    </source>
</reference>
<proteinExistence type="predicted"/>
<dbReference type="Proteomes" id="UP000218418">
    <property type="component" value="Chromosome"/>
</dbReference>
<organism evidence="1 2">
    <name type="scientific">Calothrix parasitica NIES-267</name>
    <dbReference type="NCBI Taxonomy" id="1973488"/>
    <lineage>
        <taxon>Bacteria</taxon>
        <taxon>Bacillati</taxon>
        <taxon>Cyanobacteriota</taxon>
        <taxon>Cyanophyceae</taxon>
        <taxon>Nostocales</taxon>
        <taxon>Calotrichaceae</taxon>
        <taxon>Calothrix</taxon>
    </lineage>
</organism>
<evidence type="ECO:0000313" key="2">
    <source>
        <dbReference type="Proteomes" id="UP000218418"/>
    </source>
</evidence>
<dbReference type="OrthoDB" id="511986at2"/>
<dbReference type="EMBL" id="AP018227">
    <property type="protein sequence ID" value="BAY82583.1"/>
    <property type="molecule type" value="Genomic_DNA"/>
</dbReference>
<keyword evidence="2" id="KW-1185">Reference proteome</keyword>
<accession>A0A1Z4LMZ8</accession>
<sequence>MSKLKSASLYLLGIIGLSLPISIALILSPMQPAHACRPGPGSKPATIAQRVDKTPIVFQGVVRRVKRDTIVIRVKRYLKGSGPKLVNLKGFNLTSCDNFIQKPGGNFIFFAENKGSQPWNAVYDGAFGSVRPWDKTTRQELRKLGLIGKKVKKDSKCAFDSRKTVDTVKNQVGKIRKIHDRLYIIVSKDNGRFAPCNLSDEFKKDGLMIRFSGDVKEIYPNERWAATLFKLSDYKVVDEEDKSTKVSEFNSVNKEE</sequence>
<evidence type="ECO:0000313" key="1">
    <source>
        <dbReference type="EMBL" id="BAY82583.1"/>
    </source>
</evidence>
<protein>
    <submittedName>
        <fullName evidence="1">Uncharacterized protein</fullName>
    </submittedName>
</protein>
<dbReference type="AlphaFoldDB" id="A0A1Z4LMZ8"/>
<gene>
    <name evidence="1" type="ORF">NIES267_20650</name>
</gene>
<name>A0A1Z4LMZ8_9CYAN</name>